<dbReference type="EMBL" id="JACOOO010000005">
    <property type="protein sequence ID" value="MBC5628252.1"/>
    <property type="molecule type" value="Genomic_DNA"/>
</dbReference>
<gene>
    <name evidence="2" type="ORF">H8S20_05025</name>
</gene>
<protein>
    <recommendedName>
        <fullName evidence="4">Rho termination factor N-terminal domain-containing protein</fullName>
    </recommendedName>
</protein>
<name>A0ABR7DA93_9CLOT</name>
<comment type="caution">
    <text evidence="2">The sequence shown here is derived from an EMBL/GenBank/DDBJ whole genome shotgun (WGS) entry which is preliminary data.</text>
</comment>
<sequence>MEKSDILKVNKLVFEYILNLDDVELKQLLNGVKFLELRDGEDAGEKLSPNKSSNKKVIGKKLESSKRKPRASRIENDSDDKRLEEVLIKLNSVITKEEAYDYLKNSGLKVNELKAIAKKAEIFVKSRSKKEEIIDKLVQGTVGVKIKMKILKEG</sequence>
<proteinExistence type="predicted"/>
<feature type="region of interest" description="Disordered" evidence="1">
    <location>
        <begin position="43"/>
        <end position="77"/>
    </location>
</feature>
<evidence type="ECO:0000313" key="2">
    <source>
        <dbReference type="EMBL" id="MBC5628252.1"/>
    </source>
</evidence>
<dbReference type="RefSeq" id="WP_032117810.1">
    <property type="nucleotide sequence ID" value="NZ_JACOOO010000005.1"/>
</dbReference>
<reference evidence="2 3" key="1">
    <citation type="submission" date="2020-08" db="EMBL/GenBank/DDBJ databases">
        <title>Genome public.</title>
        <authorList>
            <person name="Liu C."/>
            <person name="Sun Q."/>
        </authorList>
    </citation>
    <scope>NUCLEOTIDE SEQUENCE [LARGE SCALE GENOMIC DNA]</scope>
    <source>
        <strain evidence="2 3">NSJ-6</strain>
    </source>
</reference>
<evidence type="ECO:0008006" key="4">
    <source>
        <dbReference type="Google" id="ProtNLM"/>
    </source>
</evidence>
<dbReference type="Proteomes" id="UP000596929">
    <property type="component" value="Unassembled WGS sequence"/>
</dbReference>
<evidence type="ECO:0000313" key="3">
    <source>
        <dbReference type="Proteomes" id="UP000596929"/>
    </source>
</evidence>
<evidence type="ECO:0000256" key="1">
    <source>
        <dbReference type="SAM" id="MobiDB-lite"/>
    </source>
</evidence>
<organism evidence="2 3">
    <name type="scientific">Clostridium hominis</name>
    <dbReference type="NCBI Taxonomy" id="2763036"/>
    <lineage>
        <taxon>Bacteria</taxon>
        <taxon>Bacillati</taxon>
        <taxon>Bacillota</taxon>
        <taxon>Clostridia</taxon>
        <taxon>Eubacteriales</taxon>
        <taxon>Clostridiaceae</taxon>
        <taxon>Clostridium</taxon>
    </lineage>
</organism>
<accession>A0ABR7DA93</accession>
<feature type="compositionally biased region" description="Basic and acidic residues" evidence="1">
    <location>
        <begin position="60"/>
        <end position="77"/>
    </location>
</feature>
<keyword evidence="3" id="KW-1185">Reference proteome</keyword>